<evidence type="ECO:0000256" key="3">
    <source>
        <dbReference type="ARBA" id="ARBA00022989"/>
    </source>
</evidence>
<sequence>MLKGFKSFLMRGDVVVVSVGLIVALAFSTLIKAFTDSVINPLITRAQGGHSTALGWQLGAPGNKATYVDIGAFISAVIYFVIFMAVVYFLIVIPYRAFQRHRGITVFGAPVPAKTCPACLADDIPAAASKCRYCRTEQPPASNRTTS</sequence>
<evidence type="ECO:0000313" key="7">
    <source>
        <dbReference type="Proteomes" id="UP001500305"/>
    </source>
</evidence>
<dbReference type="Proteomes" id="UP001500305">
    <property type="component" value="Unassembled WGS sequence"/>
</dbReference>
<dbReference type="SUPFAM" id="SSF81330">
    <property type="entry name" value="Gated mechanosensitive channel"/>
    <property type="match status" value="1"/>
</dbReference>
<feature type="transmembrane region" description="Helical" evidence="5">
    <location>
        <begin position="70"/>
        <end position="93"/>
    </location>
</feature>
<dbReference type="PANTHER" id="PTHR30266:SF2">
    <property type="entry name" value="LARGE-CONDUCTANCE MECHANOSENSITIVE CHANNEL"/>
    <property type="match status" value="1"/>
</dbReference>
<feature type="transmembrane region" description="Helical" evidence="5">
    <location>
        <begin position="12"/>
        <end position="31"/>
    </location>
</feature>
<dbReference type="EMBL" id="BAAATR010000002">
    <property type="protein sequence ID" value="GAA2229859.1"/>
    <property type="molecule type" value="Genomic_DNA"/>
</dbReference>
<keyword evidence="7" id="KW-1185">Reference proteome</keyword>
<dbReference type="InterPro" id="IPR037673">
    <property type="entry name" value="MSC/AndL"/>
</dbReference>
<comment type="subcellular location">
    <subcellularLocation>
        <location evidence="1">Membrane</location>
        <topology evidence="1">Multi-pass membrane protein</topology>
    </subcellularLocation>
</comment>
<dbReference type="Pfam" id="PF01741">
    <property type="entry name" value="MscL"/>
    <property type="match status" value="1"/>
</dbReference>
<evidence type="ECO:0008006" key="8">
    <source>
        <dbReference type="Google" id="ProtNLM"/>
    </source>
</evidence>
<dbReference type="PANTHER" id="PTHR30266">
    <property type="entry name" value="MECHANOSENSITIVE CHANNEL MSCL"/>
    <property type="match status" value="1"/>
</dbReference>
<evidence type="ECO:0000256" key="4">
    <source>
        <dbReference type="ARBA" id="ARBA00023136"/>
    </source>
</evidence>
<evidence type="ECO:0000313" key="6">
    <source>
        <dbReference type="EMBL" id="GAA2229859.1"/>
    </source>
</evidence>
<evidence type="ECO:0000256" key="5">
    <source>
        <dbReference type="SAM" id="Phobius"/>
    </source>
</evidence>
<gene>
    <name evidence="6" type="ORF">GCM10010430_07320</name>
</gene>
<dbReference type="InterPro" id="IPR036019">
    <property type="entry name" value="MscL_channel"/>
</dbReference>
<organism evidence="6 7">
    <name type="scientific">Kitasatospora cystarginea</name>
    <dbReference type="NCBI Taxonomy" id="58350"/>
    <lineage>
        <taxon>Bacteria</taxon>
        <taxon>Bacillati</taxon>
        <taxon>Actinomycetota</taxon>
        <taxon>Actinomycetes</taxon>
        <taxon>Kitasatosporales</taxon>
        <taxon>Streptomycetaceae</taxon>
        <taxon>Kitasatospora</taxon>
    </lineage>
</organism>
<comment type="caution">
    <text evidence="6">The sequence shown here is derived from an EMBL/GenBank/DDBJ whole genome shotgun (WGS) entry which is preliminary data.</text>
</comment>
<reference evidence="7" key="1">
    <citation type="journal article" date="2019" name="Int. J. Syst. Evol. Microbiol.">
        <title>The Global Catalogue of Microorganisms (GCM) 10K type strain sequencing project: providing services to taxonomists for standard genome sequencing and annotation.</title>
        <authorList>
            <consortium name="The Broad Institute Genomics Platform"/>
            <consortium name="The Broad Institute Genome Sequencing Center for Infectious Disease"/>
            <person name="Wu L."/>
            <person name="Ma J."/>
        </authorList>
    </citation>
    <scope>NUCLEOTIDE SEQUENCE [LARGE SCALE GENOMIC DNA]</scope>
    <source>
        <strain evidence="7">JCM 7356</strain>
    </source>
</reference>
<proteinExistence type="predicted"/>
<keyword evidence="4 5" id="KW-0472">Membrane</keyword>
<protein>
    <recommendedName>
        <fullName evidence="8">Mechanosensitive ion channel protein MscL</fullName>
    </recommendedName>
</protein>
<name>A0ABP5Q9V0_9ACTN</name>
<evidence type="ECO:0000256" key="1">
    <source>
        <dbReference type="ARBA" id="ARBA00004141"/>
    </source>
</evidence>
<keyword evidence="3 5" id="KW-1133">Transmembrane helix</keyword>
<keyword evidence="2 5" id="KW-0812">Transmembrane</keyword>
<dbReference type="Gene3D" id="1.10.1200.120">
    <property type="entry name" value="Large-conductance mechanosensitive channel, MscL, domain 1"/>
    <property type="match status" value="1"/>
</dbReference>
<dbReference type="RefSeq" id="WP_344634711.1">
    <property type="nucleotide sequence ID" value="NZ_BAAATR010000002.1"/>
</dbReference>
<accession>A0ABP5Q9V0</accession>
<evidence type="ECO:0000256" key="2">
    <source>
        <dbReference type="ARBA" id="ARBA00022692"/>
    </source>
</evidence>